<dbReference type="Gene3D" id="3.60.20.10">
    <property type="entry name" value="Glutamine Phosphoribosylpyrophosphate, subunit 1, domain 1"/>
    <property type="match status" value="1"/>
</dbReference>
<feature type="domain" description="Proteasome beta subunit C-terminal" evidence="10">
    <location>
        <begin position="278"/>
        <end position="309"/>
    </location>
</feature>
<accession>A0A0D2X5F5</accession>
<dbReference type="FunFam" id="3.60.20.10:FF:000005">
    <property type="entry name" value="Proteasome subunit beta type-2"/>
    <property type="match status" value="1"/>
</dbReference>
<keyword evidence="2 9" id="KW-0963">Cytoplasm</keyword>
<dbReference type="PRINTS" id="PR00141">
    <property type="entry name" value="PROTEASOME"/>
</dbReference>
<organism evidence="11 12">
    <name type="scientific">Capsaspora owczarzaki (strain ATCC 30864)</name>
    <dbReference type="NCBI Taxonomy" id="595528"/>
    <lineage>
        <taxon>Eukaryota</taxon>
        <taxon>Filasterea</taxon>
        <taxon>Capsaspora</taxon>
    </lineage>
</organism>
<dbReference type="AlphaFoldDB" id="A0A0D2X5F5"/>
<dbReference type="PANTHER" id="PTHR32194:SF4">
    <property type="entry name" value="PROTEASOME SUBUNIT BETA TYPE-7"/>
    <property type="match status" value="1"/>
</dbReference>
<evidence type="ECO:0000259" key="10">
    <source>
        <dbReference type="Pfam" id="PF12465"/>
    </source>
</evidence>
<dbReference type="Pfam" id="PF12465">
    <property type="entry name" value="Pr_beta_C"/>
    <property type="match status" value="1"/>
</dbReference>
<comment type="function">
    <text evidence="9">Component of the proteasome, a multicatalytic proteinase complex which is characterized by its ability to cleave peptides with Arg, Phe, Tyr, Leu, and Glu adjacent to the leaving group at neutral or slightly basic pH. The proteasome has an ATP-dependent proteolytic activity.</text>
</comment>
<evidence type="ECO:0000256" key="9">
    <source>
        <dbReference type="RuleBase" id="RU004203"/>
    </source>
</evidence>
<evidence type="ECO:0000256" key="4">
    <source>
        <dbReference type="ARBA" id="ARBA00022698"/>
    </source>
</evidence>
<dbReference type="CDD" id="cd03763">
    <property type="entry name" value="proteasome_beta_type_7"/>
    <property type="match status" value="1"/>
</dbReference>
<keyword evidence="5" id="KW-0378">Hydrolase</keyword>
<evidence type="ECO:0000313" key="12">
    <source>
        <dbReference type="Proteomes" id="UP000008743"/>
    </source>
</evidence>
<dbReference type="PROSITE" id="PS00854">
    <property type="entry name" value="PROTEASOME_BETA_1"/>
    <property type="match status" value="1"/>
</dbReference>
<evidence type="ECO:0000256" key="1">
    <source>
        <dbReference type="ARBA" id="ARBA00001198"/>
    </source>
</evidence>
<dbReference type="InterPro" id="IPR000243">
    <property type="entry name" value="Pept_T1A_subB"/>
</dbReference>
<reference evidence="12" key="1">
    <citation type="submission" date="2011-02" db="EMBL/GenBank/DDBJ databases">
        <title>The Genome Sequence of Capsaspora owczarzaki ATCC 30864.</title>
        <authorList>
            <person name="Russ C."/>
            <person name="Cuomo C."/>
            <person name="Burger G."/>
            <person name="Gray M.W."/>
            <person name="Holland P.W.H."/>
            <person name="King N."/>
            <person name="Lang F.B.F."/>
            <person name="Roger A.J."/>
            <person name="Ruiz-Trillo I."/>
            <person name="Young S.K."/>
            <person name="Zeng Q."/>
            <person name="Gargeya S."/>
            <person name="Alvarado L."/>
            <person name="Berlin A."/>
            <person name="Chapman S.B."/>
            <person name="Chen Z."/>
            <person name="Freedman E."/>
            <person name="Gellesch M."/>
            <person name="Goldberg J."/>
            <person name="Griggs A."/>
            <person name="Gujja S."/>
            <person name="Heilman E."/>
            <person name="Heiman D."/>
            <person name="Howarth C."/>
            <person name="Mehta T."/>
            <person name="Neiman D."/>
            <person name="Pearson M."/>
            <person name="Roberts A."/>
            <person name="Saif S."/>
            <person name="Shea T."/>
            <person name="Shenoy N."/>
            <person name="Sisk P."/>
            <person name="Stolte C."/>
            <person name="Sykes S."/>
            <person name="White J."/>
            <person name="Yandava C."/>
            <person name="Haas B."/>
            <person name="Nusbaum C."/>
            <person name="Birren B."/>
        </authorList>
    </citation>
    <scope>NUCLEOTIDE SEQUENCE</scope>
    <source>
        <strain evidence="12">ATCC 30864</strain>
    </source>
</reference>
<evidence type="ECO:0000256" key="2">
    <source>
        <dbReference type="ARBA" id="ARBA00022490"/>
    </source>
</evidence>
<comment type="subcellular location">
    <subcellularLocation>
        <location evidence="9">Cytoplasm</location>
    </subcellularLocation>
    <subcellularLocation>
        <location evidence="9">Nucleus</location>
    </subcellularLocation>
</comment>
<dbReference type="OrthoDB" id="429533at2759"/>
<dbReference type="InterPro" id="IPR016050">
    <property type="entry name" value="Proteasome_bsu_CS"/>
</dbReference>
<dbReference type="GO" id="GO:0051603">
    <property type="term" value="P:proteolysis involved in protein catabolic process"/>
    <property type="evidence" value="ECO:0007669"/>
    <property type="project" value="InterPro"/>
</dbReference>
<dbReference type="GO" id="GO:0005737">
    <property type="term" value="C:cytoplasm"/>
    <property type="evidence" value="ECO:0007669"/>
    <property type="project" value="UniProtKB-SubCell"/>
</dbReference>
<dbReference type="InterPro" id="IPR023333">
    <property type="entry name" value="Proteasome_suB-type"/>
</dbReference>
<dbReference type="eggNOG" id="KOG0173">
    <property type="taxonomic scope" value="Eukaryota"/>
</dbReference>
<dbReference type="SUPFAM" id="SSF56235">
    <property type="entry name" value="N-terminal nucleophile aminohydrolases (Ntn hydrolases)"/>
    <property type="match status" value="1"/>
</dbReference>
<feature type="active site" description="Nucleophile" evidence="8">
    <location>
        <position position="87"/>
    </location>
</feature>
<evidence type="ECO:0000256" key="5">
    <source>
        <dbReference type="ARBA" id="ARBA00022801"/>
    </source>
</evidence>
<dbReference type="PROSITE" id="PS51476">
    <property type="entry name" value="PROTEASOME_BETA_2"/>
    <property type="match status" value="1"/>
</dbReference>
<proteinExistence type="inferred from homology"/>
<dbReference type="GO" id="GO:0005839">
    <property type="term" value="C:proteasome core complex"/>
    <property type="evidence" value="ECO:0007669"/>
    <property type="project" value="InterPro"/>
</dbReference>
<sequence length="320" mass="34532">MSLQSSCRPVHPLAMWHGPNFDQCGSLNAVTADLEPPWPLEPPALHKMETSIEQPVGGFTFDLTARNARLASSETGYKVPKATKTGTTICGVIFKHGVVLGADTRATNDTIVAQKNCQKIHYIAPNIYCCGAGTAADTEQSTKMIASQLELHRLTTGRKSRVVTACRLLKQMLFKYQGNIGAALVLGGVDINGPTLYSIHPHGSTDKLPYVTMGSGSLAAMAVFEAGYRPDMEEADAVKLVRDAIAAGIFNDLGSGSNVDVCILTKDSTQMIRPFEIANVKPPQEQSYRPPRGATVILTETIDKSADIEQLQTDRDVMQL</sequence>
<dbReference type="GO" id="GO:0005634">
    <property type="term" value="C:nucleus"/>
    <property type="evidence" value="ECO:0007669"/>
    <property type="project" value="UniProtKB-SubCell"/>
</dbReference>
<dbReference type="PhylomeDB" id="A0A0D2X5F5"/>
<keyword evidence="3" id="KW-0645">Protease</keyword>
<keyword evidence="4" id="KW-0888">Threonine protease</keyword>
<evidence type="ECO:0000256" key="7">
    <source>
        <dbReference type="ARBA" id="ARBA00023242"/>
    </source>
</evidence>
<dbReference type="InterPro" id="IPR029055">
    <property type="entry name" value="Ntn_hydrolases_N"/>
</dbReference>
<keyword evidence="7 9" id="KW-0539">Nucleus</keyword>
<comment type="catalytic activity">
    <reaction evidence="1">
        <text>Cleavage of peptide bonds with very broad specificity.</text>
        <dbReference type="EC" id="3.4.25.1"/>
    </reaction>
</comment>
<dbReference type="InterPro" id="IPR001353">
    <property type="entry name" value="Proteasome_sua/b"/>
</dbReference>
<comment type="similarity">
    <text evidence="9">Belongs to the peptidase T1B family.</text>
</comment>
<dbReference type="GO" id="GO:0004298">
    <property type="term" value="F:threonine-type endopeptidase activity"/>
    <property type="evidence" value="ECO:0007669"/>
    <property type="project" value="UniProtKB-KW"/>
</dbReference>
<dbReference type="InterPro" id="IPR024689">
    <property type="entry name" value="Proteasome_bsu_C"/>
</dbReference>
<dbReference type="FunCoup" id="A0A0D2X5F5">
    <property type="interactions" value="352"/>
</dbReference>
<protein>
    <recommendedName>
        <fullName evidence="9">Proteasome subunit beta</fullName>
    </recommendedName>
</protein>
<dbReference type="InParanoid" id="A0A0D2X5F5"/>
<name>A0A0D2X5F5_CAPO3</name>
<comment type="subunit">
    <text evidence="9">Component of the proteasome complex.</text>
</comment>
<keyword evidence="6 9" id="KW-0647">Proteasome</keyword>
<evidence type="ECO:0000256" key="6">
    <source>
        <dbReference type="ARBA" id="ARBA00022942"/>
    </source>
</evidence>
<dbReference type="PANTHER" id="PTHR32194">
    <property type="entry name" value="METALLOPROTEASE TLDD"/>
    <property type="match status" value="1"/>
</dbReference>
<dbReference type="Pfam" id="PF00227">
    <property type="entry name" value="Proteasome"/>
    <property type="match status" value="1"/>
</dbReference>
<dbReference type="EMBL" id="KE346375">
    <property type="protein sequence ID" value="KJE97719.1"/>
    <property type="molecule type" value="Genomic_DNA"/>
</dbReference>
<evidence type="ECO:0000313" key="11">
    <source>
        <dbReference type="EMBL" id="KJE97719.1"/>
    </source>
</evidence>
<dbReference type="STRING" id="595528.A0A0D2X5F5"/>
<gene>
    <name evidence="11" type="ORF">CAOG_007824</name>
</gene>
<evidence type="ECO:0000256" key="8">
    <source>
        <dbReference type="PIRSR" id="PIRSR600243-1"/>
    </source>
</evidence>
<evidence type="ECO:0000256" key="3">
    <source>
        <dbReference type="ARBA" id="ARBA00022670"/>
    </source>
</evidence>
<keyword evidence="12" id="KW-1185">Reference proteome</keyword>
<dbReference type="MEROPS" id="T01.A02"/>
<dbReference type="Proteomes" id="UP000008743">
    <property type="component" value="Unassembled WGS sequence"/>
</dbReference>